<evidence type="ECO:0000313" key="4">
    <source>
        <dbReference type="Proteomes" id="UP000029736"/>
    </source>
</evidence>
<feature type="coiled-coil region" evidence="1">
    <location>
        <begin position="24"/>
        <end position="51"/>
    </location>
</feature>
<sequence length="175" mass="20811">MHTMNLTRISFLLALIAIAFTACTNEQEVKFEELKKQYEEARTSLKYYRNSFDQTKGEYTALREQYDSQPNKIGTDSLHSQLRENHERLLEKHEGFFGHQAEVLKKHDDLLERLKVEGYPVENRIADFEEMNADIQKLIQEYEYMNNEHNVMIEEQRGMLRTIKTPNLPTRPTER</sequence>
<gene>
    <name evidence="3" type="ORF">IX84_09895</name>
</gene>
<name>A0A098S6N7_9BACT</name>
<accession>A0A098S6N7</accession>
<dbReference type="Proteomes" id="UP000029736">
    <property type="component" value="Unassembled WGS sequence"/>
</dbReference>
<evidence type="ECO:0000256" key="1">
    <source>
        <dbReference type="SAM" id="Coils"/>
    </source>
</evidence>
<dbReference type="STRING" id="1524460.IX84_09895"/>
<keyword evidence="1" id="KW-0175">Coiled coil</keyword>
<evidence type="ECO:0008006" key="5">
    <source>
        <dbReference type="Google" id="ProtNLM"/>
    </source>
</evidence>
<dbReference type="EMBL" id="JPOS01000020">
    <property type="protein sequence ID" value="KGE88134.1"/>
    <property type="molecule type" value="Genomic_DNA"/>
</dbReference>
<reference evidence="3 4" key="1">
    <citation type="journal article" date="2014" name="Int. J. Syst. Evol. Microbiol.">
        <title>Phaeodactylibacter xiamenensis gen. nov., sp. nov., a member of the family Saprospiraceae isolated from the marine alga Phaeodactylum tricornutum.</title>
        <authorList>
            <person name="Chen Z.Jr."/>
            <person name="Lei X."/>
            <person name="Lai Q."/>
            <person name="Li Y."/>
            <person name="Zhang B."/>
            <person name="Zhang J."/>
            <person name="Zhang H."/>
            <person name="Yang L."/>
            <person name="Zheng W."/>
            <person name="Tian Y."/>
            <person name="Yu Z."/>
            <person name="Xu H.Jr."/>
            <person name="Zheng T."/>
        </authorList>
    </citation>
    <scope>NUCLEOTIDE SEQUENCE [LARGE SCALE GENOMIC DNA]</scope>
    <source>
        <strain evidence="3 4">KD52</strain>
    </source>
</reference>
<comment type="caution">
    <text evidence="3">The sequence shown here is derived from an EMBL/GenBank/DDBJ whole genome shotgun (WGS) entry which is preliminary data.</text>
</comment>
<protein>
    <recommendedName>
        <fullName evidence="5">Lipoprotein</fullName>
    </recommendedName>
</protein>
<dbReference type="AlphaFoldDB" id="A0A098S6N7"/>
<feature type="signal peptide" evidence="2">
    <location>
        <begin position="1"/>
        <end position="24"/>
    </location>
</feature>
<evidence type="ECO:0000256" key="2">
    <source>
        <dbReference type="SAM" id="SignalP"/>
    </source>
</evidence>
<organism evidence="3 4">
    <name type="scientific">Phaeodactylibacter xiamenensis</name>
    <dbReference type="NCBI Taxonomy" id="1524460"/>
    <lineage>
        <taxon>Bacteria</taxon>
        <taxon>Pseudomonadati</taxon>
        <taxon>Bacteroidota</taxon>
        <taxon>Saprospiria</taxon>
        <taxon>Saprospirales</taxon>
        <taxon>Haliscomenobacteraceae</taxon>
        <taxon>Phaeodactylibacter</taxon>
    </lineage>
</organism>
<feature type="chain" id="PRO_5001947938" description="Lipoprotein" evidence="2">
    <location>
        <begin position="25"/>
        <end position="175"/>
    </location>
</feature>
<keyword evidence="4" id="KW-1185">Reference proteome</keyword>
<keyword evidence="2" id="KW-0732">Signal</keyword>
<proteinExistence type="predicted"/>
<evidence type="ECO:0000313" key="3">
    <source>
        <dbReference type="EMBL" id="KGE88134.1"/>
    </source>
</evidence>